<reference evidence="1 2" key="1">
    <citation type="journal article" date="2016" name="Nat. Commun.">
        <title>Extremotolerant tardigrade genome and improved radiotolerance of human cultured cells by tardigrade-unique protein.</title>
        <authorList>
            <person name="Hashimoto T."/>
            <person name="Horikawa D.D."/>
            <person name="Saito Y."/>
            <person name="Kuwahara H."/>
            <person name="Kozuka-Hata H."/>
            <person name="Shin-I T."/>
            <person name="Minakuchi Y."/>
            <person name="Ohishi K."/>
            <person name="Motoyama A."/>
            <person name="Aizu T."/>
            <person name="Enomoto A."/>
            <person name="Kondo K."/>
            <person name="Tanaka S."/>
            <person name="Hara Y."/>
            <person name="Koshikawa S."/>
            <person name="Sagara H."/>
            <person name="Miura T."/>
            <person name="Yokobori S."/>
            <person name="Miyagawa K."/>
            <person name="Suzuki Y."/>
            <person name="Kubo T."/>
            <person name="Oyama M."/>
            <person name="Kohara Y."/>
            <person name="Fujiyama A."/>
            <person name="Arakawa K."/>
            <person name="Katayama T."/>
            <person name="Toyoda A."/>
            <person name="Kunieda T."/>
        </authorList>
    </citation>
    <scope>NUCLEOTIDE SEQUENCE [LARGE SCALE GENOMIC DNA]</scope>
    <source>
        <strain evidence="1 2">YOKOZUNA-1</strain>
    </source>
</reference>
<evidence type="ECO:0008006" key="3">
    <source>
        <dbReference type="Google" id="ProtNLM"/>
    </source>
</evidence>
<dbReference type="Proteomes" id="UP000186922">
    <property type="component" value="Unassembled WGS sequence"/>
</dbReference>
<dbReference type="AlphaFoldDB" id="A0A1D1VL69"/>
<evidence type="ECO:0000313" key="1">
    <source>
        <dbReference type="EMBL" id="GAV00873.1"/>
    </source>
</evidence>
<name>A0A1D1VL69_RAMVA</name>
<evidence type="ECO:0000313" key="2">
    <source>
        <dbReference type="Proteomes" id="UP000186922"/>
    </source>
</evidence>
<keyword evidence="2" id="KW-1185">Reference proteome</keyword>
<accession>A0A1D1VL69</accession>
<proteinExistence type="predicted"/>
<organism evidence="1 2">
    <name type="scientific">Ramazzottius varieornatus</name>
    <name type="common">Water bear</name>
    <name type="synonym">Tardigrade</name>
    <dbReference type="NCBI Taxonomy" id="947166"/>
    <lineage>
        <taxon>Eukaryota</taxon>
        <taxon>Metazoa</taxon>
        <taxon>Ecdysozoa</taxon>
        <taxon>Tardigrada</taxon>
        <taxon>Eutardigrada</taxon>
        <taxon>Parachela</taxon>
        <taxon>Hypsibioidea</taxon>
        <taxon>Ramazzottiidae</taxon>
        <taxon>Ramazzottius</taxon>
    </lineage>
</organism>
<sequence>MEHKYGSTFRAVTCDSDGAHIKARRLLPAKYEHMLILACSSHQVNLIFKDVLKLVPEFKETPEKTHLEKNIEKLLRMMHSGQF</sequence>
<dbReference type="EMBL" id="BDGG01000006">
    <property type="protein sequence ID" value="GAV00873.1"/>
    <property type="molecule type" value="Genomic_DNA"/>
</dbReference>
<comment type="caution">
    <text evidence="1">The sequence shown here is derived from an EMBL/GenBank/DDBJ whole genome shotgun (WGS) entry which is preliminary data.</text>
</comment>
<gene>
    <name evidence="1" type="primary">RvY_11661-1</name>
    <name evidence="1" type="synonym">RvY_11661.1</name>
    <name evidence="1" type="ORF">RvY_11661</name>
</gene>
<protein>
    <recommendedName>
        <fullName evidence="3">DUF659 domain-containing protein</fullName>
    </recommendedName>
</protein>